<evidence type="ECO:0000256" key="8">
    <source>
        <dbReference type="PROSITE-ProRule" id="PRU00043"/>
    </source>
</evidence>
<keyword evidence="7" id="KW-0325">Glycoprotein</keyword>
<dbReference type="InterPro" id="IPR015919">
    <property type="entry name" value="Cadherin-like_sf"/>
</dbReference>
<name>A0ABR1B708_POLSC</name>
<evidence type="ECO:0000256" key="7">
    <source>
        <dbReference type="ARBA" id="ARBA00023180"/>
    </source>
</evidence>
<evidence type="ECO:0000256" key="5">
    <source>
        <dbReference type="ARBA" id="ARBA00022989"/>
    </source>
</evidence>
<reference evidence="10 11" key="1">
    <citation type="submission" date="2023-09" db="EMBL/GenBank/DDBJ databases">
        <title>Genomes of two closely related lineages of the louse Polyplax serrata with different host specificities.</title>
        <authorList>
            <person name="Martinu J."/>
            <person name="Tarabai H."/>
            <person name="Stefka J."/>
            <person name="Hypsa V."/>
        </authorList>
    </citation>
    <scope>NUCLEOTIDE SEQUENCE [LARGE SCALE GENOMIC DNA]</scope>
    <source>
        <strain evidence="10">98ZLc_SE</strain>
    </source>
</reference>
<comment type="subcellular location">
    <subcellularLocation>
        <location evidence="1">Membrane</location>
        <topology evidence="1">Single-pass membrane protein</topology>
    </subcellularLocation>
</comment>
<dbReference type="EMBL" id="JAWJWF010000002">
    <property type="protein sequence ID" value="KAK6637235.1"/>
    <property type="molecule type" value="Genomic_DNA"/>
</dbReference>
<evidence type="ECO:0000256" key="1">
    <source>
        <dbReference type="ARBA" id="ARBA00004167"/>
    </source>
</evidence>
<feature type="domain" description="Cadherin" evidence="9">
    <location>
        <begin position="22"/>
        <end position="52"/>
    </location>
</feature>
<keyword evidence="4 8" id="KW-0106">Calcium</keyword>
<evidence type="ECO:0000256" key="4">
    <source>
        <dbReference type="ARBA" id="ARBA00022837"/>
    </source>
</evidence>
<keyword evidence="3" id="KW-0677">Repeat</keyword>
<evidence type="ECO:0000256" key="3">
    <source>
        <dbReference type="ARBA" id="ARBA00022737"/>
    </source>
</evidence>
<dbReference type="PRINTS" id="PR00205">
    <property type="entry name" value="CADHERIN"/>
</dbReference>
<keyword evidence="11" id="KW-1185">Reference proteome</keyword>
<comment type="caution">
    <text evidence="10">The sequence shown here is derived from an EMBL/GenBank/DDBJ whole genome shotgun (WGS) entry which is preliminary data.</text>
</comment>
<keyword evidence="2" id="KW-0812">Transmembrane</keyword>
<dbReference type="PROSITE" id="PS50268">
    <property type="entry name" value="CADHERIN_2"/>
    <property type="match status" value="1"/>
</dbReference>
<dbReference type="SUPFAM" id="SSF49313">
    <property type="entry name" value="Cadherin-like"/>
    <property type="match status" value="1"/>
</dbReference>
<evidence type="ECO:0000256" key="6">
    <source>
        <dbReference type="ARBA" id="ARBA00023136"/>
    </source>
</evidence>
<dbReference type="Gene3D" id="2.60.40.60">
    <property type="entry name" value="Cadherins"/>
    <property type="match status" value="2"/>
</dbReference>
<dbReference type="CDD" id="cd11304">
    <property type="entry name" value="Cadherin_repeat"/>
    <property type="match status" value="1"/>
</dbReference>
<keyword evidence="6" id="KW-0472">Membrane</keyword>
<dbReference type="Proteomes" id="UP001359485">
    <property type="component" value="Unassembled WGS sequence"/>
</dbReference>
<dbReference type="PANTHER" id="PTHR24028:SF310">
    <property type="entry name" value="NEURAL-CADHERIN-LIKE PROTEIN"/>
    <property type="match status" value="1"/>
</dbReference>
<evidence type="ECO:0000259" key="9">
    <source>
        <dbReference type="PROSITE" id="PS50268"/>
    </source>
</evidence>
<dbReference type="InterPro" id="IPR050174">
    <property type="entry name" value="Protocadherin/Cadherin-CA"/>
</dbReference>
<evidence type="ECO:0000256" key="2">
    <source>
        <dbReference type="ARBA" id="ARBA00022692"/>
    </source>
</evidence>
<dbReference type="PANTHER" id="PTHR24028">
    <property type="entry name" value="CADHERIN-87A"/>
    <property type="match status" value="1"/>
</dbReference>
<dbReference type="InterPro" id="IPR020894">
    <property type="entry name" value="Cadherin_CS"/>
</dbReference>
<keyword evidence="5" id="KW-1133">Transmembrane helix</keyword>
<evidence type="ECO:0000313" key="10">
    <source>
        <dbReference type="EMBL" id="KAK6637235.1"/>
    </source>
</evidence>
<accession>A0ABR1B708</accession>
<protein>
    <recommendedName>
        <fullName evidence="9">Cadherin domain-containing protein</fullName>
    </recommendedName>
</protein>
<dbReference type="InterPro" id="IPR002126">
    <property type="entry name" value="Cadherin-like_dom"/>
</dbReference>
<gene>
    <name evidence="10" type="ORF">RUM44_007649</name>
</gene>
<organism evidence="10 11">
    <name type="scientific">Polyplax serrata</name>
    <name type="common">Common mouse louse</name>
    <dbReference type="NCBI Taxonomy" id="468196"/>
    <lineage>
        <taxon>Eukaryota</taxon>
        <taxon>Metazoa</taxon>
        <taxon>Ecdysozoa</taxon>
        <taxon>Arthropoda</taxon>
        <taxon>Hexapoda</taxon>
        <taxon>Insecta</taxon>
        <taxon>Pterygota</taxon>
        <taxon>Neoptera</taxon>
        <taxon>Paraneoptera</taxon>
        <taxon>Psocodea</taxon>
        <taxon>Troctomorpha</taxon>
        <taxon>Phthiraptera</taxon>
        <taxon>Anoplura</taxon>
        <taxon>Polyplacidae</taxon>
        <taxon>Polyplax</taxon>
    </lineage>
</organism>
<proteinExistence type="predicted"/>
<sequence>MECTVKQEETRKEDERKRLRKITLTDNGVPQLSSTTKVIVRVADVNDHAPEFDQPYYKVTVPGDNDPDEELFQSLSDASADPTFDLEPWETSQVLSLGNNPIFGKGIPRGGGRVNGRTEDIEIGRKNGCVKDDWVEQTDLLNELRLRTIKEKDK</sequence>
<dbReference type="PROSITE" id="PS00232">
    <property type="entry name" value="CADHERIN_1"/>
    <property type="match status" value="1"/>
</dbReference>
<evidence type="ECO:0000313" key="11">
    <source>
        <dbReference type="Proteomes" id="UP001359485"/>
    </source>
</evidence>